<dbReference type="GO" id="GO:0005524">
    <property type="term" value="F:ATP binding"/>
    <property type="evidence" value="ECO:0007669"/>
    <property type="project" value="InterPro"/>
</dbReference>
<feature type="domain" description="DUF234" evidence="2">
    <location>
        <begin position="314"/>
        <end position="414"/>
    </location>
</feature>
<comment type="caution">
    <text evidence="3">The sequence shown here is derived from an EMBL/GenBank/DDBJ whole genome shotgun (WGS) entry which is preliminary data.</text>
</comment>
<reference evidence="3" key="1">
    <citation type="submission" date="2021-01" db="EMBL/GenBank/DDBJ databases">
        <title>Whole genome shotgun sequence of Rhizocola hellebori NBRC 109834.</title>
        <authorList>
            <person name="Komaki H."/>
            <person name="Tamura T."/>
        </authorList>
    </citation>
    <scope>NUCLEOTIDE SEQUENCE</scope>
    <source>
        <strain evidence="3">NBRC 109834</strain>
    </source>
</reference>
<dbReference type="Gene3D" id="3.40.50.300">
    <property type="entry name" value="P-loop containing nucleotide triphosphate hydrolases"/>
    <property type="match status" value="1"/>
</dbReference>
<dbReference type="AlphaFoldDB" id="A0A8J3QL35"/>
<evidence type="ECO:0000259" key="1">
    <source>
        <dbReference type="Pfam" id="PF01637"/>
    </source>
</evidence>
<name>A0A8J3QL35_9ACTN</name>
<dbReference type="Proteomes" id="UP000612899">
    <property type="component" value="Unassembled WGS sequence"/>
</dbReference>
<gene>
    <name evidence="3" type="ORF">Rhe02_98610</name>
</gene>
<dbReference type="PANTHER" id="PTHR34704:SF1">
    <property type="entry name" value="ATPASE"/>
    <property type="match status" value="1"/>
</dbReference>
<dbReference type="InterPro" id="IPR027417">
    <property type="entry name" value="P-loop_NTPase"/>
</dbReference>
<evidence type="ECO:0000313" key="3">
    <source>
        <dbReference type="EMBL" id="GIH11794.1"/>
    </source>
</evidence>
<dbReference type="EMBL" id="BONY01000171">
    <property type="protein sequence ID" value="GIH11794.1"/>
    <property type="molecule type" value="Genomic_DNA"/>
</dbReference>
<proteinExistence type="predicted"/>
<dbReference type="PANTHER" id="PTHR34704">
    <property type="entry name" value="ATPASE"/>
    <property type="match status" value="1"/>
</dbReference>
<sequence>MAFVNRVGEIAALDEWWQRPGSQLGIVWGRRRVGKSYLISHWARGKRSIFHVARNRPLGQELAALSAAAAPVLAAGRRDLLSRPFVSWDDVFDTLADAAHRQPLLLTIDEVPELLTSDPSMASGLRAIWERMADTKLRLLLCGSAVRTMEELQHERAPLFGRATLRLRLQPFAPRESALLLPRLSPSERAKAWGVCGGMPFYLSLWDDGLSFRQNLVRLFCSEQALLLNEGELVLSTEDFPGGGRERLPGRLLRAISGGNTRFAELKTAVGADPTRALQATQELDLVERIQPVRVEADGRRALYRIADNFLAFWLTIVEPHRAAITQGLASHVAKIMESQFDDYMGDRWEEALRTHLTRTVDELDLPEPATEVGRFWKSRLRPQEDPCEMDAVVLVGRGRRAAIAGEAKWAKTEDGRRAVRALDRKLHDSGLPLVDNPKFVVCARESVTHADPETLVVTADDIFG</sequence>
<dbReference type="RefSeq" id="WP_203915516.1">
    <property type="nucleotide sequence ID" value="NZ_BONY01000171.1"/>
</dbReference>
<evidence type="ECO:0000259" key="2">
    <source>
        <dbReference type="Pfam" id="PF03008"/>
    </source>
</evidence>
<evidence type="ECO:0000313" key="4">
    <source>
        <dbReference type="Proteomes" id="UP000612899"/>
    </source>
</evidence>
<keyword evidence="4" id="KW-1185">Reference proteome</keyword>
<dbReference type="InterPro" id="IPR004256">
    <property type="entry name" value="DUF234"/>
</dbReference>
<feature type="domain" description="ATPase" evidence="1">
    <location>
        <begin position="3"/>
        <end position="203"/>
    </location>
</feature>
<protein>
    <submittedName>
        <fullName evidence="3">ATPase AAA</fullName>
    </submittedName>
</protein>
<dbReference type="Pfam" id="PF01637">
    <property type="entry name" value="ATPase_2"/>
    <property type="match status" value="1"/>
</dbReference>
<dbReference type="InterPro" id="IPR011579">
    <property type="entry name" value="ATPase_dom"/>
</dbReference>
<dbReference type="Pfam" id="PF03008">
    <property type="entry name" value="DUF234"/>
    <property type="match status" value="1"/>
</dbReference>
<dbReference type="SUPFAM" id="SSF52540">
    <property type="entry name" value="P-loop containing nucleoside triphosphate hydrolases"/>
    <property type="match status" value="1"/>
</dbReference>
<accession>A0A8J3QL35</accession>
<organism evidence="3 4">
    <name type="scientific">Rhizocola hellebori</name>
    <dbReference type="NCBI Taxonomy" id="1392758"/>
    <lineage>
        <taxon>Bacteria</taxon>
        <taxon>Bacillati</taxon>
        <taxon>Actinomycetota</taxon>
        <taxon>Actinomycetes</taxon>
        <taxon>Micromonosporales</taxon>
        <taxon>Micromonosporaceae</taxon>
        <taxon>Rhizocola</taxon>
    </lineage>
</organism>